<dbReference type="GO" id="GO:0061503">
    <property type="term" value="F:tRNA threonylcarbamoyladenosine dehydratase"/>
    <property type="evidence" value="ECO:0007669"/>
    <property type="project" value="TreeGrafter"/>
</dbReference>
<sequence length="237" mass="25882">MTFEPSASQAQIDARQHAFDNQPDPTTLVSREEIRAALLDRHTAATQDKLDAAHVAICGCGGLGSTIAVALTRIGVGHLHLIDFDRVDMTNLNRQQYFLKDLGQYKTEALRSNLRQINPFIDITIDTVKVTDENVPALFDNEDIICEAFDVPENKTMLVNAVLENLPNKKLVSASGMAGFRSSNLVNTRRVSKNFYFCGDGETAPVPGAGLMAPRVGVVACHEANMITRLILGEEDA</sequence>
<reference evidence="3 4" key="1">
    <citation type="journal article" date="2015" name="Genome Announc.">
        <title>Complete and Assembled Genome Sequence of Bifidobacterium kashiwanohense PV20-2, Isolated from the Feces of an Anemic Kenyan Infant.</title>
        <authorList>
            <person name="Vazquez-Gutierrez P."/>
            <person name="Lacroix C."/>
            <person name="Chassard C."/>
            <person name="Klumpp J."/>
            <person name="Jans C."/>
            <person name="Stevens M.J."/>
        </authorList>
    </citation>
    <scope>NUCLEOTIDE SEQUENCE [LARGE SCALE GENOMIC DNA]</scope>
    <source>
        <strain evidence="3 4">PV20-2</strain>
    </source>
</reference>
<accession>A0A0A7I0E5</accession>
<dbReference type="InterPro" id="IPR035985">
    <property type="entry name" value="Ubiquitin-activating_enz"/>
</dbReference>
<dbReference type="KEGG" id="bka:AH68_00550"/>
<dbReference type="NCBIfam" id="NF006395">
    <property type="entry name" value="PRK08644.1"/>
    <property type="match status" value="1"/>
</dbReference>
<organism evidence="3 4">
    <name type="scientific">Bifidobacterium catenulatum PV20-2</name>
    <dbReference type="NCBI Taxonomy" id="1447716"/>
    <lineage>
        <taxon>Bacteria</taxon>
        <taxon>Bacillati</taxon>
        <taxon>Actinomycetota</taxon>
        <taxon>Actinomycetes</taxon>
        <taxon>Bifidobacteriales</taxon>
        <taxon>Bifidobacteriaceae</taxon>
        <taxon>Bifidobacterium</taxon>
    </lineage>
</organism>
<feature type="domain" description="THIF-type NAD/FAD binding fold" evidence="2">
    <location>
        <begin position="41"/>
        <end position="234"/>
    </location>
</feature>
<feature type="region of interest" description="Disordered" evidence="1">
    <location>
        <begin position="1"/>
        <end position="25"/>
    </location>
</feature>
<name>A0A0A7I0E5_9BIFI</name>
<dbReference type="InterPro" id="IPR012729">
    <property type="entry name" value="ThiF_fam2"/>
</dbReference>
<gene>
    <name evidence="3" type="ORF">AH68_00550</name>
</gene>
<dbReference type="PANTHER" id="PTHR43267:SF3">
    <property type="entry name" value="THIF PROTEIN"/>
    <property type="match status" value="1"/>
</dbReference>
<dbReference type="SUPFAM" id="SSF69572">
    <property type="entry name" value="Activating enzymes of the ubiquitin-like proteins"/>
    <property type="match status" value="1"/>
</dbReference>
<dbReference type="HOGENOM" id="CLU_013325_10_4_11"/>
<dbReference type="Gene3D" id="3.40.50.720">
    <property type="entry name" value="NAD(P)-binding Rossmann-like Domain"/>
    <property type="match status" value="1"/>
</dbReference>
<dbReference type="Pfam" id="PF00899">
    <property type="entry name" value="ThiF"/>
    <property type="match status" value="1"/>
</dbReference>
<dbReference type="AlphaFoldDB" id="A0A0A7I0E5"/>
<evidence type="ECO:0000313" key="3">
    <source>
        <dbReference type="EMBL" id="AIZ13748.1"/>
    </source>
</evidence>
<dbReference type="PANTHER" id="PTHR43267">
    <property type="entry name" value="TRNA THREONYLCARBAMOYLADENOSINE DEHYDRATASE"/>
    <property type="match status" value="1"/>
</dbReference>
<evidence type="ECO:0000259" key="2">
    <source>
        <dbReference type="Pfam" id="PF00899"/>
    </source>
</evidence>
<proteinExistence type="predicted"/>
<protein>
    <submittedName>
        <fullName evidence="3">Thiamine biosynthesis protein ThiF</fullName>
    </submittedName>
</protein>
<dbReference type="InterPro" id="IPR045886">
    <property type="entry name" value="ThiF/MoeB/HesA"/>
</dbReference>
<dbReference type="OrthoDB" id="9204719at2"/>
<dbReference type="EMBL" id="CP007456">
    <property type="protein sequence ID" value="AIZ13748.1"/>
    <property type="molecule type" value="Genomic_DNA"/>
</dbReference>
<dbReference type="NCBIfam" id="TIGR02354">
    <property type="entry name" value="thiF_fam2"/>
    <property type="match status" value="1"/>
</dbReference>
<dbReference type="RefSeq" id="WP_039196654.1">
    <property type="nucleotide sequence ID" value="NZ_CP007456.1"/>
</dbReference>
<dbReference type="GO" id="GO:0008641">
    <property type="term" value="F:ubiquitin-like modifier activating enzyme activity"/>
    <property type="evidence" value="ECO:0007669"/>
    <property type="project" value="InterPro"/>
</dbReference>
<evidence type="ECO:0000313" key="4">
    <source>
        <dbReference type="Proteomes" id="UP000030625"/>
    </source>
</evidence>
<feature type="compositionally biased region" description="Polar residues" evidence="1">
    <location>
        <begin position="1"/>
        <end position="11"/>
    </location>
</feature>
<dbReference type="InterPro" id="IPR000594">
    <property type="entry name" value="ThiF_NAD_FAD-bd"/>
</dbReference>
<dbReference type="GO" id="GO:0061504">
    <property type="term" value="P:cyclic threonylcarbamoyladenosine biosynthetic process"/>
    <property type="evidence" value="ECO:0007669"/>
    <property type="project" value="TreeGrafter"/>
</dbReference>
<dbReference type="STRING" id="1447716.AH68_00550"/>
<evidence type="ECO:0000256" key="1">
    <source>
        <dbReference type="SAM" id="MobiDB-lite"/>
    </source>
</evidence>
<dbReference type="Proteomes" id="UP000030625">
    <property type="component" value="Chromosome"/>
</dbReference>